<dbReference type="Gene3D" id="2.160.20.80">
    <property type="entry name" value="E3 ubiquitin-protein ligase SopA"/>
    <property type="match status" value="1"/>
</dbReference>
<dbReference type="RefSeq" id="WP_006120546.1">
    <property type="nucleotide sequence ID" value="NZ_AHIE01000025.1"/>
</dbReference>
<dbReference type="InterPro" id="IPR001646">
    <property type="entry name" value="5peptide_repeat"/>
</dbReference>
<comment type="caution">
    <text evidence="2">The sequence shown here is derived from an EMBL/GenBank/DDBJ whole genome shotgun (WGS) entry which is preliminary data.</text>
</comment>
<dbReference type="PATRIC" id="fig|660596.6.peg.3208"/>
<evidence type="ECO:0000259" key="1">
    <source>
        <dbReference type="Pfam" id="PF13979"/>
    </source>
</evidence>
<organism evidence="2 3">
    <name type="scientific">Pantoea stewartii subsp. stewartii DC283</name>
    <dbReference type="NCBI Taxonomy" id="660596"/>
    <lineage>
        <taxon>Bacteria</taxon>
        <taxon>Pseudomonadati</taxon>
        <taxon>Pseudomonadota</taxon>
        <taxon>Gammaproteobacteria</taxon>
        <taxon>Enterobacterales</taxon>
        <taxon>Erwiniaceae</taxon>
        <taxon>Pantoea</taxon>
    </lineage>
</organism>
<dbReference type="SUPFAM" id="SSF141571">
    <property type="entry name" value="Pentapeptide repeat-like"/>
    <property type="match status" value="1"/>
</dbReference>
<evidence type="ECO:0000313" key="2">
    <source>
        <dbReference type="EMBL" id="EHT99460.1"/>
    </source>
</evidence>
<dbReference type="EMBL" id="AHIE01000025">
    <property type="protein sequence ID" value="EHT99460.1"/>
    <property type="molecule type" value="Genomic_DNA"/>
</dbReference>
<name>H3RGA3_PANSE</name>
<dbReference type="Proteomes" id="UP000005050">
    <property type="component" value="Unassembled WGS sequence"/>
</dbReference>
<dbReference type="GO" id="GO:0004842">
    <property type="term" value="F:ubiquitin-protein transferase activity"/>
    <property type="evidence" value="ECO:0007669"/>
    <property type="project" value="InterPro"/>
</dbReference>
<protein>
    <submittedName>
        <fullName evidence="2">Secreted effector protein</fullName>
    </submittedName>
</protein>
<gene>
    <name evidence="2" type="ORF">CKS_1631</name>
</gene>
<dbReference type="InterPro" id="IPR025725">
    <property type="entry name" value="SopA-like_cat"/>
</dbReference>
<accession>H3RGA3</accession>
<dbReference type="InterPro" id="IPR038270">
    <property type="entry name" value="SopA-like_catalytic_sf"/>
</dbReference>
<proteinExistence type="predicted"/>
<dbReference type="GO" id="GO:0016567">
    <property type="term" value="P:protein ubiquitination"/>
    <property type="evidence" value="ECO:0007669"/>
    <property type="project" value="InterPro"/>
</dbReference>
<feature type="domain" description="E3 ubiquitin-protein ligase SopA-like catalytic" evidence="1">
    <location>
        <begin position="494"/>
        <end position="646"/>
    </location>
</feature>
<dbReference type="AlphaFoldDB" id="H3RGA3"/>
<reference evidence="2 3" key="1">
    <citation type="journal article" date="2012" name="Mol. Microbiol.">
        <title>The genetic and structural basis of two distinct terminal side branch residues in stewartan and amylovoran exopolysaccharides and their potential role in host adaptation.</title>
        <authorList>
            <person name="Wang X."/>
            <person name="Yang F."/>
            <person name="von Bodman S.B."/>
        </authorList>
    </citation>
    <scope>NUCLEOTIDE SEQUENCE [LARGE SCALE GENOMIC DNA]</scope>
    <source>
        <strain evidence="2 3">DC283</strain>
    </source>
</reference>
<dbReference type="Gene3D" id="1.25.40.300">
    <property type="entry name" value="Putative secreted effector protein"/>
    <property type="match status" value="1"/>
</dbReference>
<dbReference type="Pfam" id="PF00805">
    <property type="entry name" value="Pentapeptide"/>
    <property type="match status" value="1"/>
</dbReference>
<dbReference type="Pfam" id="PF13979">
    <property type="entry name" value="SopA_C"/>
    <property type="match status" value="1"/>
</dbReference>
<sequence length="646" mass="72684">MNNLSLYLKARFCNSATAAVQLAENNPSTKNINFARKILSVKQAAADVLLQQSASCRGFHQTKIEKYSSLENVIARISSNKESCNSSSLNINRLTNEGLSRPKVKDFSNQMLFLYDLSDKDLRGCTFSNSNTSDCWLESQRKVNSFSGSNLNGVDLSSVSFDHADFSKSSMVETKVIANSANYSGAKLDGSVILFDLPVQWRDSNLDILLNDSDNSNTLFNTIGTIDDKYAEIKTNLMAQIVESIERNGIDINSAVFPRKSFLNNIGLKDFYMNNEKIKSFAEKLVKSELVDANDKVILDKLSPEALSLCIKTISQTKNHADLKEYLIDNNGSFIQLMVVCNNNYNLKVQNQARSLYKTYLNIDEVKTYTEKEEFGNGEKEPDWSDKNNLNYILINKDKTIIIDHENLSKMLHLDATDTGVKWDNFYLYNNNECQAAGDINYKELFCNDFKVFGDSYSFDLNKASFANLLSTLKLSDYNDRFNSVLSGQPVPDELKLIGTEDQLKLNNIFEKVLTRPNDSAKETMLKSDHYEEILSVFNLDSTDEKITSQTLLSLATVFSKYSSSSVFGTENESPQVLRDYAYALMSKANELNPDVTGGNFNDWKDRLLGLNNAFTCTAVLSSIMIEHAKDNFNEVISQIIPPVWA</sequence>
<dbReference type="Gene3D" id="3.40.1850.10">
    <property type="entry name" value="HECT-like ubiquitin ligase"/>
    <property type="match status" value="1"/>
</dbReference>
<dbReference type="OrthoDB" id="6466968at2"/>
<evidence type="ECO:0000313" key="3">
    <source>
        <dbReference type="Proteomes" id="UP000005050"/>
    </source>
</evidence>
<dbReference type="Gene3D" id="1.10.4140.10">
    <property type="entry name" value="effector protein (NleL)"/>
    <property type="match status" value="1"/>
</dbReference>